<accession>A0A8J5HMK4</accession>
<dbReference type="AlphaFoldDB" id="A0A8J5HMK4"/>
<comment type="caution">
    <text evidence="1">The sequence shown here is derived from an EMBL/GenBank/DDBJ whole genome shotgun (WGS) entry which is preliminary data.</text>
</comment>
<name>A0A8J5HMK4_ZINOF</name>
<protein>
    <submittedName>
        <fullName evidence="1">Uncharacterized protein</fullName>
    </submittedName>
</protein>
<evidence type="ECO:0000313" key="2">
    <source>
        <dbReference type="Proteomes" id="UP000734854"/>
    </source>
</evidence>
<evidence type="ECO:0000313" key="1">
    <source>
        <dbReference type="EMBL" id="KAG6527048.1"/>
    </source>
</evidence>
<dbReference type="EMBL" id="JACMSC010000003">
    <property type="protein sequence ID" value="KAG6527048.1"/>
    <property type="molecule type" value="Genomic_DNA"/>
</dbReference>
<dbReference type="Proteomes" id="UP000734854">
    <property type="component" value="Unassembled WGS sequence"/>
</dbReference>
<gene>
    <name evidence="1" type="ORF">ZIOFF_009136</name>
</gene>
<keyword evidence="2" id="KW-1185">Reference proteome</keyword>
<proteinExistence type="predicted"/>
<sequence length="231" mass="25359">MVQDFGHASGMSTNIGHGAKVTVCGVRPGPSTWVRANVWCVAKAVKLSIGFDDRIGNFDDLGEGLFHDPSASLRCGSSLLCGLKDGYGFRSVSCGCSTDLVRSVLAAEEALQARKQICRSNCKGVDASWGSEQDGWAGFLMIDWEVLSIELEAHGKDLEFISPCILVESILGLDLLVPEAYNFSSSEDSFKFIKRLQVFVIATLTIFLPDDFENHFKLLIKHPILSFYVRE</sequence>
<reference evidence="1 2" key="1">
    <citation type="submission" date="2020-08" db="EMBL/GenBank/DDBJ databases">
        <title>Plant Genome Project.</title>
        <authorList>
            <person name="Zhang R.-G."/>
        </authorList>
    </citation>
    <scope>NUCLEOTIDE SEQUENCE [LARGE SCALE GENOMIC DNA]</scope>
    <source>
        <tissue evidence="1">Rhizome</tissue>
    </source>
</reference>
<organism evidence="1 2">
    <name type="scientific">Zingiber officinale</name>
    <name type="common">Ginger</name>
    <name type="synonym">Amomum zingiber</name>
    <dbReference type="NCBI Taxonomy" id="94328"/>
    <lineage>
        <taxon>Eukaryota</taxon>
        <taxon>Viridiplantae</taxon>
        <taxon>Streptophyta</taxon>
        <taxon>Embryophyta</taxon>
        <taxon>Tracheophyta</taxon>
        <taxon>Spermatophyta</taxon>
        <taxon>Magnoliopsida</taxon>
        <taxon>Liliopsida</taxon>
        <taxon>Zingiberales</taxon>
        <taxon>Zingiberaceae</taxon>
        <taxon>Zingiber</taxon>
    </lineage>
</organism>